<proteinExistence type="inferred from homology"/>
<name>A0A511B294_9PROT</name>
<dbReference type="InterPro" id="IPR036291">
    <property type="entry name" value="NAD(P)-bd_dom_sf"/>
</dbReference>
<dbReference type="PRINTS" id="PR00081">
    <property type="entry name" value="GDHRDH"/>
</dbReference>
<reference evidence="3 4" key="1">
    <citation type="submission" date="2019-07" db="EMBL/GenBank/DDBJ databases">
        <title>Whole genome shotgun sequence of Gluconobacter wancherniae NBRC 103581.</title>
        <authorList>
            <person name="Hosoyama A."/>
            <person name="Uohara A."/>
            <person name="Ohji S."/>
            <person name="Ichikawa N."/>
        </authorList>
    </citation>
    <scope>NUCLEOTIDE SEQUENCE [LARGE SCALE GENOMIC DNA]</scope>
    <source>
        <strain evidence="3 4">NBRC 103581</strain>
    </source>
</reference>
<evidence type="ECO:0000313" key="4">
    <source>
        <dbReference type="Proteomes" id="UP000321230"/>
    </source>
</evidence>
<evidence type="ECO:0000313" key="3">
    <source>
        <dbReference type="EMBL" id="GEK94565.1"/>
    </source>
</evidence>
<keyword evidence="4" id="KW-1185">Reference proteome</keyword>
<dbReference type="EMBL" id="BJUZ01000003">
    <property type="protein sequence ID" value="GEK94565.1"/>
    <property type="molecule type" value="Genomic_DNA"/>
</dbReference>
<dbReference type="SUPFAM" id="SSF51735">
    <property type="entry name" value="NAD(P)-binding Rossmann-fold domains"/>
    <property type="match status" value="1"/>
</dbReference>
<dbReference type="Gene3D" id="3.40.50.720">
    <property type="entry name" value="NAD(P)-binding Rossmann-like Domain"/>
    <property type="match status" value="1"/>
</dbReference>
<sequence length="267" mass="29228">MNIFITGAASGIGQALAFRISRPGITLHLCDINTEALELTAQESRTRGARVTCHPIDVRNRESMEDWLMDQNIPRMDMLFACAGITGGRPPADLDGISIEREERVREMFDINLNGALNTLLPAIRRMRTQSPDSRGMRGRITVMASVAGFVAYPGTPSYSASKSALDRFAVSAAPALAQAGISLTSVCCGFVDSPMVARNRFPMPGLVSPADAAQRILRGTLRGDRRVIFPRWLVFGSRLVDLLPPRLMELYYCRQPSAQPAGMPDF</sequence>
<dbReference type="PANTHER" id="PTHR44196:SF1">
    <property type="entry name" value="DEHYDROGENASE_REDUCTASE SDR FAMILY MEMBER 7B"/>
    <property type="match status" value="1"/>
</dbReference>
<accession>A0A511B294</accession>
<dbReference type="PANTHER" id="PTHR44196">
    <property type="entry name" value="DEHYDROGENASE/REDUCTASE SDR FAMILY MEMBER 7B"/>
    <property type="match status" value="1"/>
</dbReference>
<dbReference type="AlphaFoldDB" id="A0A511B294"/>
<organism evidence="3 4">
    <name type="scientific">Gluconobacter wancherniae NBRC 103581</name>
    <dbReference type="NCBI Taxonomy" id="656744"/>
    <lineage>
        <taxon>Bacteria</taxon>
        <taxon>Pseudomonadati</taxon>
        <taxon>Pseudomonadota</taxon>
        <taxon>Alphaproteobacteria</taxon>
        <taxon>Acetobacterales</taxon>
        <taxon>Acetobacteraceae</taxon>
        <taxon>Gluconobacter</taxon>
    </lineage>
</organism>
<dbReference type="GO" id="GO:0016020">
    <property type="term" value="C:membrane"/>
    <property type="evidence" value="ECO:0007669"/>
    <property type="project" value="TreeGrafter"/>
</dbReference>
<dbReference type="Proteomes" id="UP000321230">
    <property type="component" value="Unassembled WGS sequence"/>
</dbReference>
<dbReference type="RefSeq" id="WP_146798211.1">
    <property type="nucleotide sequence ID" value="NZ_BARC01000002.1"/>
</dbReference>
<dbReference type="InterPro" id="IPR002347">
    <property type="entry name" value="SDR_fam"/>
</dbReference>
<gene>
    <name evidence="3" type="ORF">GWA01_23350</name>
</gene>
<dbReference type="Pfam" id="PF00106">
    <property type="entry name" value="adh_short"/>
    <property type="match status" value="1"/>
</dbReference>
<dbReference type="OrthoDB" id="335726at2"/>
<dbReference type="InterPro" id="IPR020904">
    <property type="entry name" value="Sc_DH/Rdtase_CS"/>
</dbReference>
<protein>
    <submittedName>
        <fullName evidence="3">Oxidoreductase</fullName>
    </submittedName>
</protein>
<comment type="similarity">
    <text evidence="1">Belongs to the short-chain dehydrogenases/reductases (SDR) family.</text>
</comment>
<comment type="caution">
    <text evidence="3">The sequence shown here is derived from an EMBL/GenBank/DDBJ whole genome shotgun (WGS) entry which is preliminary data.</text>
</comment>
<dbReference type="GO" id="GO:0016491">
    <property type="term" value="F:oxidoreductase activity"/>
    <property type="evidence" value="ECO:0007669"/>
    <property type="project" value="UniProtKB-KW"/>
</dbReference>
<evidence type="ECO:0000256" key="1">
    <source>
        <dbReference type="ARBA" id="ARBA00006484"/>
    </source>
</evidence>
<dbReference type="PROSITE" id="PS00061">
    <property type="entry name" value="ADH_SHORT"/>
    <property type="match status" value="1"/>
</dbReference>
<keyword evidence="2" id="KW-0560">Oxidoreductase</keyword>
<evidence type="ECO:0000256" key="2">
    <source>
        <dbReference type="ARBA" id="ARBA00023002"/>
    </source>
</evidence>